<organism evidence="2 3">
    <name type="scientific">Lithospermum erythrorhizon</name>
    <name type="common">Purple gromwell</name>
    <name type="synonym">Lithospermum officinale var. erythrorhizon</name>
    <dbReference type="NCBI Taxonomy" id="34254"/>
    <lineage>
        <taxon>Eukaryota</taxon>
        <taxon>Viridiplantae</taxon>
        <taxon>Streptophyta</taxon>
        <taxon>Embryophyta</taxon>
        <taxon>Tracheophyta</taxon>
        <taxon>Spermatophyta</taxon>
        <taxon>Magnoliopsida</taxon>
        <taxon>eudicotyledons</taxon>
        <taxon>Gunneridae</taxon>
        <taxon>Pentapetalae</taxon>
        <taxon>asterids</taxon>
        <taxon>lamiids</taxon>
        <taxon>Boraginales</taxon>
        <taxon>Boraginaceae</taxon>
        <taxon>Boraginoideae</taxon>
        <taxon>Lithospermeae</taxon>
        <taxon>Lithospermum</taxon>
    </lineage>
</organism>
<feature type="region of interest" description="Disordered" evidence="1">
    <location>
        <begin position="244"/>
        <end position="271"/>
    </location>
</feature>
<comment type="caution">
    <text evidence="2">The sequence shown here is derived from an EMBL/GenBank/DDBJ whole genome shotgun (WGS) entry which is preliminary data.</text>
</comment>
<reference evidence="2 3" key="1">
    <citation type="submission" date="2024-01" db="EMBL/GenBank/DDBJ databases">
        <title>The complete chloroplast genome sequence of Lithospermum erythrorhizon: insights into the phylogenetic relationship among Boraginaceae species and the maternal lineages of purple gromwells.</title>
        <authorList>
            <person name="Okada T."/>
            <person name="Watanabe K."/>
        </authorList>
    </citation>
    <scope>NUCLEOTIDE SEQUENCE [LARGE SCALE GENOMIC DNA]</scope>
</reference>
<evidence type="ECO:0000313" key="3">
    <source>
        <dbReference type="Proteomes" id="UP001454036"/>
    </source>
</evidence>
<feature type="compositionally biased region" description="Acidic residues" evidence="1">
    <location>
        <begin position="452"/>
        <end position="462"/>
    </location>
</feature>
<sequence length="468" mass="51449">MVDSNHPRSSRLIGPSQVLQGTLKEGNINIDDHASIPMPTLESLQRRSTMSQTSDELVGSLLRDRPETTNAAGDSRADSPNVDDSQGPLDVMPLRSLMGPPEYVPVAQGSQVALLETSKGKRSKDPSQFRESKAKTIPDIVQRPLPQREDLGVIFELIGPWPVRLFTVKTLPRLKSEVEKLRAGFSVAFPHEVFCDRDDFTLQVQKGPKVPVPKATPTVSEAVIEAFGLPSPTTRDPVTIVIPDRVSPSLGKSPTSSSHPSPILPPSESASGSECPWLPTLYRLPSGVTVTEETISKMKSSTASLLMKNCMQRRMPDSVLLSLKWKEAEDSLVKLAADKFSLEGCLTEALALADDVENKYQDLLAVRDGIFQSKSDLTNQYETDIAALKMDVVIDNTVSIMKEYNSEVYPEFRGIHSLFPEFVEKTFGREYVVELTDSEDEDEESSSHGSGDDEAFEEDAPQEDAFVA</sequence>
<feature type="region of interest" description="Disordered" evidence="1">
    <location>
        <begin position="66"/>
        <end position="97"/>
    </location>
</feature>
<feature type="compositionally biased region" description="Basic and acidic residues" evidence="1">
    <location>
        <begin position="123"/>
        <end position="136"/>
    </location>
</feature>
<dbReference type="EMBL" id="BAABME010033522">
    <property type="protein sequence ID" value="GAA0153160.1"/>
    <property type="molecule type" value="Genomic_DNA"/>
</dbReference>
<evidence type="ECO:0000256" key="1">
    <source>
        <dbReference type="SAM" id="MobiDB-lite"/>
    </source>
</evidence>
<name>A0AAV3PN62_LITER</name>
<keyword evidence="3" id="KW-1185">Reference proteome</keyword>
<feature type="region of interest" description="Disordered" evidence="1">
    <location>
        <begin position="116"/>
        <end position="136"/>
    </location>
</feature>
<evidence type="ECO:0000313" key="2">
    <source>
        <dbReference type="EMBL" id="GAA0153160.1"/>
    </source>
</evidence>
<feature type="region of interest" description="Disordered" evidence="1">
    <location>
        <begin position="435"/>
        <end position="468"/>
    </location>
</feature>
<dbReference type="AlphaFoldDB" id="A0AAV3PN62"/>
<protein>
    <submittedName>
        <fullName evidence="2">Uncharacterized protein</fullName>
    </submittedName>
</protein>
<accession>A0AAV3PN62</accession>
<dbReference type="Proteomes" id="UP001454036">
    <property type="component" value="Unassembled WGS sequence"/>
</dbReference>
<feature type="compositionally biased region" description="Low complexity" evidence="1">
    <location>
        <begin position="247"/>
        <end position="269"/>
    </location>
</feature>
<proteinExistence type="predicted"/>
<gene>
    <name evidence="2" type="ORF">LIER_43210</name>
</gene>